<name>M6D618_9LEPT</name>
<dbReference type="EMBL" id="ANIK01000059">
    <property type="protein sequence ID" value="EMJ93975.1"/>
    <property type="molecule type" value="Genomic_DNA"/>
</dbReference>
<evidence type="ECO:0000313" key="3">
    <source>
        <dbReference type="Proteomes" id="UP000011988"/>
    </source>
</evidence>
<evidence type="ECO:0000256" key="1">
    <source>
        <dbReference type="SAM" id="Coils"/>
    </source>
</evidence>
<comment type="caution">
    <text evidence="2">The sequence shown here is derived from an EMBL/GenBank/DDBJ whole genome shotgun (WGS) entry which is preliminary data.</text>
</comment>
<organism evidence="2 3">
    <name type="scientific">Leptospira alstonii serovar Sichuan str. 79601</name>
    <dbReference type="NCBI Taxonomy" id="1218565"/>
    <lineage>
        <taxon>Bacteria</taxon>
        <taxon>Pseudomonadati</taxon>
        <taxon>Spirochaetota</taxon>
        <taxon>Spirochaetia</taxon>
        <taxon>Leptospirales</taxon>
        <taxon>Leptospiraceae</taxon>
        <taxon>Leptospira</taxon>
    </lineage>
</organism>
<accession>M6D618</accession>
<dbReference type="RefSeq" id="WP_020773974.1">
    <property type="nucleotide sequence ID" value="NZ_ANIK01000059.1"/>
</dbReference>
<reference evidence="2 3" key="1">
    <citation type="submission" date="2013-01" db="EMBL/GenBank/DDBJ databases">
        <authorList>
            <person name="Harkins D.M."/>
            <person name="Durkin A.S."/>
            <person name="Brinkac L.M."/>
            <person name="Haft D.H."/>
            <person name="Selengut J.D."/>
            <person name="Sanka R."/>
            <person name="DePew J."/>
            <person name="Purushe J."/>
            <person name="Galloway R.L."/>
            <person name="Vinetz J.M."/>
            <person name="Sutton G.G."/>
            <person name="Nierman W.C."/>
            <person name="Fouts D.E."/>
        </authorList>
    </citation>
    <scope>NUCLEOTIDE SEQUENCE [LARGE SCALE GENOMIC DNA]</scope>
    <source>
        <strain evidence="2 3">79601</strain>
    </source>
</reference>
<evidence type="ECO:0000313" key="2">
    <source>
        <dbReference type="EMBL" id="EMJ93975.1"/>
    </source>
</evidence>
<dbReference type="PATRIC" id="fig|1218565.3.peg.2802"/>
<proteinExistence type="predicted"/>
<dbReference type="OrthoDB" id="343805at2"/>
<keyword evidence="1" id="KW-0175">Coiled coil</keyword>
<gene>
    <name evidence="2" type="ORF">LEP1GSC194_1501</name>
</gene>
<sequence>MRQIHFLTEAELKRRFPRETLEFLFENSHPNESALKEFYDQLKIWARERNAKYWIEFPDSLFEEFEPITSSFRSISSLCETSTSSEVPSKIFPAYVWGESIHFPYVSKKSTLTSKIAKMEEKIKLISDKKAKKKGNTSVFRLEFQILPSLDLEKILETAIPEGFAERILERNGELFLVTPKLNGAQSLFAIYLLSYVSEKIKFNFRKVTIDLSENREILPAWFSRSGAVLSGIDSENSPVYTKDTNGNLSSLEISVSPWLSPSFLFLILDSCLLDAWENFEPSPGTKTSSSFPRFERKESWRDLTEHRFASRISRHAGEEESFFHSLLQKEYEAAKKVLVSTLENRRKKLEEFEIPELLNRLQTIQNFSQTISFHEAAGKDWKFMQTEITNSVLEKWKEKKELETNKIEPISSASAWKILIEIWTGMKS</sequence>
<dbReference type="Proteomes" id="UP000011988">
    <property type="component" value="Unassembled WGS sequence"/>
</dbReference>
<feature type="coiled-coil region" evidence="1">
    <location>
        <begin position="109"/>
        <end position="136"/>
    </location>
</feature>
<protein>
    <submittedName>
        <fullName evidence="2">Uncharacterized protein</fullName>
    </submittedName>
</protein>
<dbReference type="AlphaFoldDB" id="M6D618"/>